<gene>
    <name evidence="1" type="ORF">CPE01_06590</name>
</gene>
<proteinExistence type="predicted"/>
<accession>A0A510UR10</accession>
<organism evidence="1 2">
    <name type="scientific">Cellulomonas persica</name>
    <dbReference type="NCBI Taxonomy" id="76861"/>
    <lineage>
        <taxon>Bacteria</taxon>
        <taxon>Bacillati</taxon>
        <taxon>Actinomycetota</taxon>
        <taxon>Actinomycetes</taxon>
        <taxon>Micrococcales</taxon>
        <taxon>Cellulomonadaceae</taxon>
        <taxon>Cellulomonas</taxon>
    </lineage>
</organism>
<dbReference type="Proteomes" id="UP000321386">
    <property type="component" value="Unassembled WGS sequence"/>
</dbReference>
<sequence>MSGESEHLNRRLLRARDAMDRRHGRDFGIRDPFGNHVRIGDVRP</sequence>
<dbReference type="EMBL" id="BJUA01000002">
    <property type="protein sequence ID" value="GEK16926.1"/>
    <property type="molecule type" value="Genomic_DNA"/>
</dbReference>
<dbReference type="RefSeq" id="WP_281285094.1">
    <property type="nucleotide sequence ID" value="NZ_BJUA01000002.1"/>
</dbReference>
<evidence type="ECO:0000313" key="1">
    <source>
        <dbReference type="EMBL" id="GEK16926.1"/>
    </source>
</evidence>
<comment type="caution">
    <text evidence="1">The sequence shown here is derived from an EMBL/GenBank/DDBJ whole genome shotgun (WGS) entry which is preliminary data.</text>
</comment>
<dbReference type="AlphaFoldDB" id="A0A510UR10"/>
<name>A0A510UR10_9CELL</name>
<keyword evidence="2" id="KW-1185">Reference proteome</keyword>
<reference evidence="1 2" key="1">
    <citation type="submission" date="2019-07" db="EMBL/GenBank/DDBJ databases">
        <title>Whole genome shotgun sequence of Cellulomonas persica NBRC 101101.</title>
        <authorList>
            <person name="Hosoyama A."/>
            <person name="Uohara A."/>
            <person name="Ohji S."/>
            <person name="Ichikawa N."/>
        </authorList>
    </citation>
    <scope>NUCLEOTIDE SEQUENCE [LARGE SCALE GENOMIC DNA]</scope>
    <source>
        <strain evidence="1 2">NBRC 101101</strain>
    </source>
</reference>
<protein>
    <submittedName>
        <fullName evidence="1">Uncharacterized protein</fullName>
    </submittedName>
</protein>
<evidence type="ECO:0000313" key="2">
    <source>
        <dbReference type="Proteomes" id="UP000321386"/>
    </source>
</evidence>